<comment type="caution">
    <text evidence="4">The sequence shown here is derived from an EMBL/GenBank/DDBJ whole genome shotgun (WGS) entry which is preliminary data.</text>
</comment>
<feature type="compositionally biased region" description="Basic and acidic residues" evidence="1">
    <location>
        <begin position="1"/>
        <end position="10"/>
    </location>
</feature>
<dbReference type="PANTHER" id="PTHR31149">
    <property type="entry name" value="EXPRESSED PROTEIN"/>
    <property type="match status" value="1"/>
</dbReference>
<evidence type="ECO:0000259" key="3">
    <source>
        <dbReference type="Pfam" id="PF23197"/>
    </source>
</evidence>
<sequence length="741" mass="82509">MENGHEESLAERFSGMGLNDSSRLPENDFKNDSLLQVIKAVEAAETTIKQQVEENSRLKAELERSTLELAKYKSEESLPQTSNLGDHSNTTTVPPLVHQPVDWKQSVIKASDADSLGMLVLHPHVNANGEEATVSNRIESQSEGNMINGFVREAIGGAGPSQFYSSSTVSSSPMRTRLEGEHVTHIDSSTHGCMPVGEVNNSGNVWKQDLIRKVQENEQEILQLRRYLTDCSVKEAQIRSEKYVLEKRIAYMRLAFDQQQQDLFDASSKSLSYRQEIIEENIRLTYALQATQQERSTFVSYLVPLLSEYSLQPQVSDAQSIVSNVKVLFKHLQEKLLLTETKLKESEYQLAPWQSDENHSNDSPLAPSRAAGVALTHSTKDSLYAHDHTAKDWDSEHRHQEDPGSSAVRNYHLDGHIRVSPLVNSQSAPFKMSVQPGTNEDESRGRKQVDETPPKHVQFREPPSKMVMGDVDEEGQSDTMNPPYVPAFDVPSSSNSPLLSPVLEEPSSSFSEAGGDDPLPGIEDLQISGEPYPGQELQACGYSVNGTTSCNFEWVCHLEDGSVNYIDGAKQPNYLVTADDVDLYLAIEVQPLDDRNRKGELVKVFANDNRKIACQPEMQSHIEKTLHSGHASYKVSLATGFLDIWEEATLSIKREGYNIRCNNDLIAAEKFSASTAVTIPFGQPAEFVIIGSDGTEYSLRADNGSTELGCSRDEIVLTLRLFIMRALQRKKGKKRGFLFNK</sequence>
<dbReference type="AlphaFoldDB" id="A0A565CUS6"/>
<feature type="compositionally biased region" description="Low complexity" evidence="1">
    <location>
        <begin position="491"/>
        <end position="512"/>
    </location>
</feature>
<accession>A0A565CUS6</accession>
<reference evidence="4" key="1">
    <citation type="submission" date="2019-07" db="EMBL/GenBank/DDBJ databases">
        <authorList>
            <person name="Dittberner H."/>
        </authorList>
    </citation>
    <scope>NUCLEOTIDE SEQUENCE [LARGE SCALE GENOMIC DNA]</scope>
</reference>
<dbReference type="EMBL" id="CABITT030000008">
    <property type="protein sequence ID" value="VVB17468.1"/>
    <property type="molecule type" value="Genomic_DNA"/>
</dbReference>
<evidence type="ECO:0000259" key="2">
    <source>
        <dbReference type="Pfam" id="PF23080"/>
    </source>
</evidence>
<feature type="region of interest" description="Disordered" evidence="1">
    <location>
        <begin position="353"/>
        <end position="373"/>
    </location>
</feature>
<protein>
    <submittedName>
        <fullName evidence="4">Uncharacterized protein</fullName>
    </submittedName>
</protein>
<dbReference type="InterPro" id="IPR056284">
    <property type="entry name" value="AIR9-like_A9"/>
</dbReference>
<dbReference type="FunFam" id="2.60.40.2700:FF:000001">
    <property type="entry name" value="Transmembrane protein"/>
    <property type="match status" value="1"/>
</dbReference>
<dbReference type="GO" id="GO:0005886">
    <property type="term" value="C:plasma membrane"/>
    <property type="evidence" value="ECO:0007669"/>
    <property type="project" value="TreeGrafter"/>
</dbReference>
<keyword evidence="5" id="KW-1185">Reference proteome</keyword>
<feature type="region of interest" description="Disordered" evidence="1">
    <location>
        <begin position="422"/>
        <end position="515"/>
    </location>
</feature>
<name>A0A565CUS6_9BRAS</name>
<dbReference type="InterPro" id="IPR055474">
    <property type="entry name" value="DUF7046"/>
</dbReference>
<organism evidence="4 5">
    <name type="scientific">Arabis nemorensis</name>
    <dbReference type="NCBI Taxonomy" id="586526"/>
    <lineage>
        <taxon>Eukaryota</taxon>
        <taxon>Viridiplantae</taxon>
        <taxon>Streptophyta</taxon>
        <taxon>Embryophyta</taxon>
        <taxon>Tracheophyta</taxon>
        <taxon>Spermatophyta</taxon>
        <taxon>Magnoliopsida</taxon>
        <taxon>eudicotyledons</taxon>
        <taxon>Gunneridae</taxon>
        <taxon>Pentapetalae</taxon>
        <taxon>rosids</taxon>
        <taxon>malvids</taxon>
        <taxon>Brassicales</taxon>
        <taxon>Brassicaceae</taxon>
        <taxon>Arabideae</taxon>
        <taxon>Arabis</taxon>
    </lineage>
</organism>
<dbReference type="Proteomes" id="UP000489600">
    <property type="component" value="Unassembled WGS sequence"/>
</dbReference>
<evidence type="ECO:0000313" key="5">
    <source>
        <dbReference type="Proteomes" id="UP000489600"/>
    </source>
</evidence>
<dbReference type="Pfam" id="PF23080">
    <property type="entry name" value="DUF7046"/>
    <property type="match status" value="2"/>
</dbReference>
<feature type="domain" description="AIR9-like A9" evidence="3">
    <location>
        <begin position="522"/>
        <end position="604"/>
    </location>
</feature>
<proteinExistence type="predicted"/>
<evidence type="ECO:0000256" key="1">
    <source>
        <dbReference type="SAM" id="MobiDB-lite"/>
    </source>
</evidence>
<feature type="domain" description="DUF7046" evidence="2">
    <location>
        <begin position="613"/>
        <end position="637"/>
    </location>
</feature>
<feature type="compositionally biased region" description="Polar residues" evidence="1">
    <location>
        <begin position="77"/>
        <end position="93"/>
    </location>
</feature>
<feature type="domain" description="DUF7046" evidence="2">
    <location>
        <begin position="639"/>
        <end position="734"/>
    </location>
</feature>
<gene>
    <name evidence="4" type="ORF">ANE_LOCUS27912</name>
</gene>
<dbReference type="Pfam" id="PF23197">
    <property type="entry name" value="IG_AIR9"/>
    <property type="match status" value="1"/>
</dbReference>
<evidence type="ECO:0000313" key="4">
    <source>
        <dbReference type="EMBL" id="VVB17468.1"/>
    </source>
</evidence>
<dbReference type="PANTHER" id="PTHR31149:SF10">
    <property type="entry name" value="OS05G0100900 PROTEIN"/>
    <property type="match status" value="1"/>
</dbReference>
<feature type="region of interest" description="Disordered" evidence="1">
    <location>
        <begin position="1"/>
        <end position="27"/>
    </location>
</feature>
<feature type="compositionally biased region" description="Basic and acidic residues" evidence="1">
    <location>
        <begin position="441"/>
        <end position="463"/>
    </location>
</feature>
<feature type="region of interest" description="Disordered" evidence="1">
    <location>
        <begin position="71"/>
        <end position="93"/>
    </location>
</feature>
<dbReference type="Gene3D" id="2.60.40.2700">
    <property type="match status" value="1"/>
</dbReference>
<dbReference type="OrthoDB" id="1937889at2759"/>